<dbReference type="InterPro" id="IPR032696">
    <property type="entry name" value="SQ_cyclase_C"/>
</dbReference>
<evidence type="ECO:0000256" key="4">
    <source>
        <dbReference type="ARBA" id="ARBA00022737"/>
    </source>
</evidence>
<dbReference type="AlphaFoldDB" id="A0A9W6V2V2"/>
<dbReference type="CDD" id="cd02892">
    <property type="entry name" value="SQCY_1"/>
    <property type="match status" value="1"/>
</dbReference>
<proteinExistence type="inferred from homology"/>
<evidence type="ECO:0000256" key="1">
    <source>
        <dbReference type="ARBA" id="ARBA00004999"/>
    </source>
</evidence>
<dbReference type="GO" id="GO:0005811">
    <property type="term" value="C:lipid droplet"/>
    <property type="evidence" value="ECO:0007669"/>
    <property type="project" value="InterPro"/>
</dbReference>
<dbReference type="EMBL" id="BSSA01000026">
    <property type="protein sequence ID" value="GLW73579.1"/>
    <property type="molecule type" value="Genomic_DNA"/>
</dbReference>
<dbReference type="InterPro" id="IPR032697">
    <property type="entry name" value="SQ_cyclase_N"/>
</dbReference>
<protein>
    <submittedName>
        <fullName evidence="8">Squalene-hopene cyclase</fullName>
    </submittedName>
</protein>
<dbReference type="NCBIfam" id="TIGR01787">
    <property type="entry name" value="squalene_cyclas"/>
    <property type="match status" value="1"/>
</dbReference>
<keyword evidence="5" id="KW-0413">Isomerase</keyword>
<dbReference type="Pfam" id="PF13249">
    <property type="entry name" value="SQHop_cyclase_N"/>
    <property type="match status" value="1"/>
</dbReference>
<evidence type="ECO:0000313" key="8">
    <source>
        <dbReference type="EMBL" id="GLW73579.1"/>
    </source>
</evidence>
<dbReference type="Proteomes" id="UP001165041">
    <property type="component" value="Unassembled WGS sequence"/>
</dbReference>
<comment type="caution">
    <text evidence="8">The sequence shown here is derived from an EMBL/GenBank/DDBJ whole genome shotgun (WGS) entry which is preliminary data.</text>
</comment>
<keyword evidence="3" id="KW-0479">Metal-binding</keyword>
<dbReference type="GO" id="GO:0016104">
    <property type="term" value="P:triterpenoid biosynthetic process"/>
    <property type="evidence" value="ECO:0007669"/>
    <property type="project" value="InterPro"/>
</dbReference>
<feature type="domain" description="Squalene cyclase C-terminal" evidence="6">
    <location>
        <begin position="270"/>
        <end position="586"/>
    </location>
</feature>
<evidence type="ECO:0000313" key="9">
    <source>
        <dbReference type="Proteomes" id="UP001165041"/>
    </source>
</evidence>
<dbReference type="InterPro" id="IPR008930">
    <property type="entry name" value="Terpenoid_cyclase/PrenylTrfase"/>
</dbReference>
<dbReference type="PANTHER" id="PTHR11764:SF20">
    <property type="entry name" value="LANOSTEROL SYNTHASE"/>
    <property type="match status" value="1"/>
</dbReference>
<gene>
    <name evidence="8" type="ORF">Kpho02_58780</name>
</gene>
<keyword evidence="4" id="KW-0677">Repeat</keyword>
<evidence type="ECO:0000256" key="2">
    <source>
        <dbReference type="ARBA" id="ARBA00009755"/>
    </source>
</evidence>
<dbReference type="Gene3D" id="1.50.10.20">
    <property type="match status" value="2"/>
</dbReference>
<comment type="pathway">
    <text evidence="1">Secondary metabolite biosynthesis; hopanoid biosynthesis.</text>
</comment>
<evidence type="ECO:0000259" key="7">
    <source>
        <dbReference type="Pfam" id="PF13249"/>
    </source>
</evidence>
<reference evidence="8" key="1">
    <citation type="submission" date="2023-02" db="EMBL/GenBank/DDBJ databases">
        <title>Kitasatospora phosalacinea NBRC 14627.</title>
        <authorList>
            <person name="Ichikawa N."/>
            <person name="Sato H."/>
            <person name="Tonouchi N."/>
        </authorList>
    </citation>
    <scope>NUCLEOTIDE SEQUENCE</scope>
    <source>
        <strain evidence="8">NBRC 14627</strain>
    </source>
</reference>
<sequence length="597" mass="66611">MDAEDLLLREFLGIRTEEQTRATAAWIRSRQREDGTWATFHGGPPELSTTVEAYVALRLAGDTADAPHMRAAAAFVRERGGIAASRVFTRIWLALFGWWPWEQLPELPPEVLFLPTWAPLNIYSFGQWARQTIVPLTVVSAHRPVRPAPFGLAELHTDPANPYPRRPLAPPHTWDGLFQRLDQLMHRYHRHAIKPLRRLALRQAAAWIVERQEADGCWGGIQPPAVYSLIALRLLGYRLDHPVMKAGLAAFDSFTVHTEDGKRWLEACQSPVWDTCLAAIALRDAGLPGDHPALVRAADWMLGEEVTTRGDWAVKRPRLAPGGWAFEFENDTYPDVDDTAEVVLALRRIDHPDRERLEGAVERAVRWNLGMQSKDGAWGAFDADNTSKLPNKLPFCDFGEVIDPPSADVTAHVVEMLAGTGRLGDLRTRRGVVWLLRHQEADGSWFGRWGTNYIYGTGSVVPALIAAGVSRNHSSIRRAVAWLTDRQNPDGGWGEDMRSYEDPATWAGRGESTASQTAWALMALLAAGERDSAAVERGVGWLTATQRPDGTWDEPQFTGTGFPWDFSINYHLYRLVFPVTALGRYVHDAPLGRGGEQ</sequence>
<comment type="similarity">
    <text evidence="2">Belongs to the terpene cyclase/mutase family.</text>
</comment>
<accession>A0A9W6V2V2</accession>
<feature type="domain" description="Squalene cyclase N-terminal" evidence="7">
    <location>
        <begin position="1"/>
        <end position="259"/>
    </location>
</feature>
<evidence type="ECO:0000256" key="5">
    <source>
        <dbReference type="ARBA" id="ARBA00023235"/>
    </source>
</evidence>
<evidence type="ECO:0000259" key="6">
    <source>
        <dbReference type="Pfam" id="PF13243"/>
    </source>
</evidence>
<dbReference type="PANTHER" id="PTHR11764">
    <property type="entry name" value="TERPENE CYCLASE/MUTASE FAMILY MEMBER"/>
    <property type="match status" value="1"/>
</dbReference>
<organism evidence="8 9">
    <name type="scientific">Kitasatospora phosalacinea</name>
    <dbReference type="NCBI Taxonomy" id="2065"/>
    <lineage>
        <taxon>Bacteria</taxon>
        <taxon>Bacillati</taxon>
        <taxon>Actinomycetota</taxon>
        <taxon>Actinomycetes</taxon>
        <taxon>Kitasatosporales</taxon>
        <taxon>Streptomycetaceae</taxon>
        <taxon>Kitasatospora</taxon>
    </lineage>
</organism>
<dbReference type="InterPro" id="IPR006400">
    <property type="entry name" value="Hopene-cyclase"/>
</dbReference>
<dbReference type="SFLD" id="SFLDG01016">
    <property type="entry name" value="Prenyltransferase_Like_2"/>
    <property type="match status" value="1"/>
</dbReference>
<dbReference type="InterPro" id="IPR018333">
    <property type="entry name" value="Squalene_cyclase"/>
</dbReference>
<dbReference type="GO" id="GO:0016866">
    <property type="term" value="F:intramolecular transferase activity"/>
    <property type="evidence" value="ECO:0007669"/>
    <property type="project" value="InterPro"/>
</dbReference>
<dbReference type="SUPFAM" id="SSF48239">
    <property type="entry name" value="Terpenoid cyclases/Protein prenyltransferases"/>
    <property type="match status" value="2"/>
</dbReference>
<dbReference type="Pfam" id="PF13243">
    <property type="entry name" value="SQHop_cyclase_C"/>
    <property type="match status" value="1"/>
</dbReference>
<evidence type="ECO:0000256" key="3">
    <source>
        <dbReference type="ARBA" id="ARBA00022723"/>
    </source>
</evidence>
<dbReference type="GO" id="GO:0046872">
    <property type="term" value="F:metal ion binding"/>
    <property type="evidence" value="ECO:0007669"/>
    <property type="project" value="UniProtKB-KW"/>
</dbReference>
<dbReference type="NCBIfam" id="TIGR01507">
    <property type="entry name" value="hopene_cyclase"/>
    <property type="match status" value="1"/>
</dbReference>
<name>A0A9W6V2V2_9ACTN</name>